<feature type="transmembrane region" description="Helical" evidence="6">
    <location>
        <begin position="120"/>
        <end position="142"/>
    </location>
</feature>
<evidence type="ECO:0000256" key="4">
    <source>
        <dbReference type="ARBA" id="ARBA00022989"/>
    </source>
</evidence>
<feature type="transmembrane region" description="Helical" evidence="6">
    <location>
        <begin position="6"/>
        <end position="28"/>
    </location>
</feature>
<dbReference type="InterPro" id="IPR018076">
    <property type="entry name" value="T2SS_GspF_dom"/>
</dbReference>
<comment type="subcellular location">
    <subcellularLocation>
        <location evidence="1">Cell membrane</location>
        <topology evidence="1">Multi-pass membrane protein</topology>
    </subcellularLocation>
</comment>
<evidence type="ECO:0000256" key="2">
    <source>
        <dbReference type="ARBA" id="ARBA00022475"/>
    </source>
</evidence>
<keyword evidence="5 6" id="KW-0472">Membrane</keyword>
<comment type="caution">
    <text evidence="8">The sequence shown here is derived from an EMBL/GenBank/DDBJ whole genome shotgun (WGS) entry which is preliminary data.</text>
</comment>
<evidence type="ECO:0000259" key="7">
    <source>
        <dbReference type="Pfam" id="PF00482"/>
    </source>
</evidence>
<evidence type="ECO:0000313" key="8">
    <source>
        <dbReference type="EMBL" id="MBB6428267.1"/>
    </source>
</evidence>
<dbReference type="Pfam" id="PF00482">
    <property type="entry name" value="T2SSF"/>
    <property type="match status" value="1"/>
</dbReference>
<gene>
    <name evidence="8" type="ORF">HNQ40_000073</name>
</gene>
<sequence>MDLELILISVIVFVGVFLPIYAIFRYPVPAAPPVNRRIARAMGADRATIFELPALAPVLNAVVAIANRLNLPKIRADIRQDLDASGNASGYSVEQYLALCVLSALSVAFLAGLGELWLGGGLLLVVLPLGAAGGFYVPLILLHGARNRRVIRIAKQLPYTLDLIALVMAAGSSFGEAIQTLIRDNPEDELNQELKIALSEIEFGATRATALKNLAQRIPLESLRSVIASVNQSEKLGTPMAAVLKVQADMLRAQRGVIAEKKSASASLRILVPSMMIMIAVVLIVFSPMIIRFIKGELF</sequence>
<dbReference type="GO" id="GO:0005886">
    <property type="term" value="C:plasma membrane"/>
    <property type="evidence" value="ECO:0007669"/>
    <property type="project" value="UniProtKB-SubCell"/>
</dbReference>
<dbReference type="RefSeq" id="WP_184675256.1">
    <property type="nucleotide sequence ID" value="NZ_JACHGY010000001.1"/>
</dbReference>
<dbReference type="EMBL" id="JACHGY010000001">
    <property type="protein sequence ID" value="MBB6428267.1"/>
    <property type="molecule type" value="Genomic_DNA"/>
</dbReference>
<protein>
    <submittedName>
        <fullName evidence="8">Tight adherence protein C</fullName>
    </submittedName>
</protein>
<dbReference type="PANTHER" id="PTHR35007">
    <property type="entry name" value="INTEGRAL MEMBRANE PROTEIN-RELATED"/>
    <property type="match status" value="1"/>
</dbReference>
<evidence type="ECO:0000313" key="9">
    <source>
        <dbReference type="Proteomes" id="UP000541810"/>
    </source>
</evidence>
<feature type="transmembrane region" description="Helical" evidence="6">
    <location>
        <begin position="96"/>
        <end position="114"/>
    </location>
</feature>
<feature type="transmembrane region" description="Helical" evidence="6">
    <location>
        <begin position="270"/>
        <end position="294"/>
    </location>
</feature>
<accession>A0A7X0LIX9</accession>
<keyword evidence="2" id="KW-1003">Cell membrane</keyword>
<proteinExistence type="predicted"/>
<evidence type="ECO:0000256" key="6">
    <source>
        <dbReference type="SAM" id="Phobius"/>
    </source>
</evidence>
<evidence type="ECO:0000256" key="3">
    <source>
        <dbReference type="ARBA" id="ARBA00022692"/>
    </source>
</evidence>
<dbReference type="Proteomes" id="UP000541810">
    <property type="component" value="Unassembled WGS sequence"/>
</dbReference>
<dbReference type="AlphaFoldDB" id="A0A7X0LIX9"/>
<keyword evidence="4 6" id="KW-1133">Transmembrane helix</keyword>
<name>A0A7X0LIX9_9BACT</name>
<organism evidence="8 9">
    <name type="scientific">Algisphaera agarilytica</name>
    <dbReference type="NCBI Taxonomy" id="1385975"/>
    <lineage>
        <taxon>Bacteria</taxon>
        <taxon>Pseudomonadati</taxon>
        <taxon>Planctomycetota</taxon>
        <taxon>Phycisphaerae</taxon>
        <taxon>Phycisphaerales</taxon>
        <taxon>Phycisphaeraceae</taxon>
        <taxon>Algisphaera</taxon>
    </lineage>
</organism>
<evidence type="ECO:0000256" key="5">
    <source>
        <dbReference type="ARBA" id="ARBA00023136"/>
    </source>
</evidence>
<keyword evidence="9" id="KW-1185">Reference proteome</keyword>
<keyword evidence="3 6" id="KW-0812">Transmembrane</keyword>
<dbReference type="PANTHER" id="PTHR35007:SF2">
    <property type="entry name" value="PILUS ASSEMBLE PROTEIN"/>
    <property type="match status" value="1"/>
</dbReference>
<feature type="domain" description="Type II secretion system protein GspF" evidence="7">
    <location>
        <begin position="161"/>
        <end position="288"/>
    </location>
</feature>
<evidence type="ECO:0000256" key="1">
    <source>
        <dbReference type="ARBA" id="ARBA00004651"/>
    </source>
</evidence>
<reference evidence="8 9" key="1">
    <citation type="submission" date="2020-08" db="EMBL/GenBank/DDBJ databases">
        <title>Genomic Encyclopedia of Type Strains, Phase IV (KMG-IV): sequencing the most valuable type-strain genomes for metagenomic binning, comparative biology and taxonomic classification.</title>
        <authorList>
            <person name="Goeker M."/>
        </authorList>
    </citation>
    <scope>NUCLEOTIDE SEQUENCE [LARGE SCALE GENOMIC DNA]</scope>
    <source>
        <strain evidence="8 9">DSM 103725</strain>
    </source>
</reference>